<organism evidence="4 5">
    <name type="scientific">Cryptococcus neoformans Tu259-1</name>
    <dbReference type="NCBI Taxonomy" id="1230072"/>
    <lineage>
        <taxon>Eukaryota</taxon>
        <taxon>Fungi</taxon>
        <taxon>Dikarya</taxon>
        <taxon>Basidiomycota</taxon>
        <taxon>Agaricomycotina</taxon>
        <taxon>Tremellomycetes</taxon>
        <taxon>Tremellales</taxon>
        <taxon>Cryptococcaceae</taxon>
        <taxon>Cryptococcus</taxon>
        <taxon>Cryptococcus neoformans species complex</taxon>
    </lineage>
</organism>
<dbReference type="AlphaFoldDB" id="A0A854QMF4"/>
<evidence type="ECO:0000313" key="5">
    <source>
        <dbReference type="Proteomes" id="UP000199727"/>
    </source>
</evidence>
<keyword evidence="2" id="KW-0520">NAD</keyword>
<keyword evidence="1" id="KW-0560">Oxidoreductase</keyword>
<gene>
    <name evidence="4" type="ORF">C361_02350</name>
</gene>
<dbReference type="EMBL" id="AMKT01000034">
    <property type="protein sequence ID" value="OXG23811.1"/>
    <property type="molecule type" value="Genomic_DNA"/>
</dbReference>
<dbReference type="Pfam" id="PF02826">
    <property type="entry name" value="2-Hacid_dh_C"/>
    <property type="match status" value="1"/>
</dbReference>
<dbReference type="InterPro" id="IPR006140">
    <property type="entry name" value="D-isomer_DH_NAD-bd"/>
</dbReference>
<dbReference type="PANTHER" id="PTHR43333">
    <property type="entry name" value="2-HACID_DH_C DOMAIN-CONTAINING PROTEIN"/>
    <property type="match status" value="1"/>
</dbReference>
<dbReference type="OrthoDB" id="298012at2759"/>
<dbReference type="PANTHER" id="PTHR43333:SF1">
    <property type="entry name" value="D-ISOMER SPECIFIC 2-HYDROXYACID DEHYDROGENASE NAD-BINDING DOMAIN-CONTAINING PROTEIN"/>
    <property type="match status" value="1"/>
</dbReference>
<dbReference type="FunFam" id="3.40.50.720:FF:000363">
    <property type="entry name" value="D-isomer specific 2-hydroxyacid dehydrogenase"/>
    <property type="match status" value="1"/>
</dbReference>
<dbReference type="SUPFAM" id="SSF51735">
    <property type="entry name" value="NAD(P)-binding Rossmann-fold domains"/>
    <property type="match status" value="1"/>
</dbReference>
<name>A0A854QMF4_CRYNE</name>
<evidence type="ECO:0000256" key="2">
    <source>
        <dbReference type="ARBA" id="ARBA00023027"/>
    </source>
</evidence>
<dbReference type="GO" id="GO:0016491">
    <property type="term" value="F:oxidoreductase activity"/>
    <property type="evidence" value="ECO:0007669"/>
    <property type="project" value="UniProtKB-KW"/>
</dbReference>
<protein>
    <submittedName>
        <fullName evidence="4">Oxidoreductase</fullName>
    </submittedName>
</protein>
<evidence type="ECO:0000313" key="4">
    <source>
        <dbReference type="EMBL" id="OXG23811.1"/>
    </source>
</evidence>
<proteinExistence type="predicted"/>
<sequence length="379" mass="40934">MSMLLRARHVPPPLTRTMPLPYTVASTVPLSPAAVSKLQGAFASFIHRTDPSSPFTKDELSKIQVFFTTGRGPPVDSLAHVPNLELVQLCSAGADKAIASPAMKAYVDGRKAGDGKGDSKEVRLATASGTHVLSIPNYAVAMVITLLHQLPRQIVGARTEQRWLSEEECDMDGQAYYARKTFHRTAGLLGYGSLGRETARLLKAHGMRIIAANTSGKATPQDGYVIPGTGDKDGSIPEAFYSTKDPKSVKEFLNQCDVLVASLPNTPATQHFLNKEKLEMLPKGAVLVNVGRGSLIPSDDLIAVLNTPHLFGAALDVTDPEPLPAQHPLWSHPKCIITPHLSGNTEGEMEIAADVLMFNVQRMNDGKGVVNEVKWERGY</sequence>
<evidence type="ECO:0000259" key="3">
    <source>
        <dbReference type="Pfam" id="PF02826"/>
    </source>
</evidence>
<accession>A0A854QMF4</accession>
<dbReference type="Gene3D" id="3.40.50.720">
    <property type="entry name" value="NAD(P)-binding Rossmann-like Domain"/>
    <property type="match status" value="2"/>
</dbReference>
<evidence type="ECO:0000256" key="1">
    <source>
        <dbReference type="ARBA" id="ARBA00023002"/>
    </source>
</evidence>
<feature type="domain" description="D-isomer specific 2-hydroxyacid dehydrogenase NAD-binding" evidence="3">
    <location>
        <begin position="151"/>
        <end position="342"/>
    </location>
</feature>
<dbReference type="GO" id="GO:0051287">
    <property type="term" value="F:NAD binding"/>
    <property type="evidence" value="ECO:0007669"/>
    <property type="project" value="InterPro"/>
</dbReference>
<reference evidence="4 5" key="1">
    <citation type="submission" date="2017-06" db="EMBL/GenBank/DDBJ databases">
        <title>Global population genomics of the pathogenic fungus Cryptococcus neoformans var. grubii.</title>
        <authorList>
            <person name="Cuomo C."/>
            <person name="Litvintseva A."/>
            <person name="Chen Y."/>
            <person name="Young S."/>
            <person name="Zeng Q."/>
            <person name="Chapman S."/>
            <person name="Gujja S."/>
            <person name="Saif S."/>
            <person name="Birren B."/>
        </authorList>
    </citation>
    <scope>NUCLEOTIDE SEQUENCE [LARGE SCALE GENOMIC DNA]</scope>
    <source>
        <strain evidence="4 5">Tu259-1</strain>
    </source>
</reference>
<comment type="caution">
    <text evidence="4">The sequence shown here is derived from an EMBL/GenBank/DDBJ whole genome shotgun (WGS) entry which is preliminary data.</text>
</comment>
<dbReference type="CDD" id="cd12163">
    <property type="entry name" value="2-Hacid_dh_5"/>
    <property type="match status" value="1"/>
</dbReference>
<dbReference type="Proteomes" id="UP000199727">
    <property type="component" value="Unassembled WGS sequence"/>
</dbReference>
<dbReference type="InterPro" id="IPR036291">
    <property type="entry name" value="NAD(P)-bd_dom_sf"/>
</dbReference>